<keyword evidence="4" id="KW-1185">Reference proteome</keyword>
<protein>
    <submittedName>
        <fullName evidence="3">Exopolysaccharide biosynthesis protein</fullName>
    </submittedName>
</protein>
<proteinExistence type="predicted"/>
<accession>A0A1T4WQY7</accession>
<dbReference type="EMBL" id="FUYH01000003">
    <property type="protein sequence ID" value="SKA79774.1"/>
    <property type="molecule type" value="Genomic_DNA"/>
</dbReference>
<reference evidence="4" key="1">
    <citation type="submission" date="2017-02" db="EMBL/GenBank/DDBJ databases">
        <authorList>
            <person name="Varghese N."/>
            <person name="Submissions S."/>
        </authorList>
    </citation>
    <scope>NUCLEOTIDE SEQUENCE [LARGE SCALE GENOMIC DNA]</scope>
    <source>
        <strain evidence="4">USBA 833</strain>
    </source>
</reference>
<keyword evidence="1" id="KW-0472">Membrane</keyword>
<dbReference type="PANTHER" id="PTHR40446">
    <property type="entry name" value="N-ACETYLGLUCOSAMINE-1-PHOSPHODIESTER ALPHA-N-ACETYLGLUCOSAMINIDASE"/>
    <property type="match status" value="1"/>
</dbReference>
<keyword evidence="1" id="KW-1133">Transmembrane helix</keyword>
<feature type="domain" description="Phosphodiester glycosidase" evidence="2">
    <location>
        <begin position="137"/>
        <end position="312"/>
    </location>
</feature>
<dbReference type="STRING" id="1147123.SAMN05443428_103124"/>
<sequence>MKLFKKVMFFLVFEFIFCTAFGTYLVFYGPFKNIRNTIVTSAMTTMNHKYIAKLFLNDNEINKIMDENKVDSPTESENEDAIEVKYSSNNVECINIESSRYKGYLLIVDNPRRVRIGTSSDLGKRGETLGQILKRYNAAAGINAGGFSNAMTGTGGIPSGIIIEDGRIKFIDDEKTFNIVGFNNKDVLIVGQYKYDEIENLKLRDAISFGPALIVNGKPMIKKGDGGWGIAPRTAIGQTQDGKVLLLTIDGRQKDSLGATLKDVQDILLEYGAYNASNLDGGSSATMYNDGKLVNKPSDILGERAIPSAFIVE</sequence>
<dbReference type="Pfam" id="PF09992">
    <property type="entry name" value="NAGPA"/>
    <property type="match status" value="1"/>
</dbReference>
<name>A0A1T4WQY7_9CLOT</name>
<dbReference type="Proteomes" id="UP000190105">
    <property type="component" value="Unassembled WGS sequence"/>
</dbReference>
<dbReference type="InterPro" id="IPR018711">
    <property type="entry name" value="NAGPA"/>
</dbReference>
<organism evidence="3 4">
    <name type="scientific">Caloramator quimbayensis</name>
    <dbReference type="NCBI Taxonomy" id="1147123"/>
    <lineage>
        <taxon>Bacteria</taxon>
        <taxon>Bacillati</taxon>
        <taxon>Bacillota</taxon>
        <taxon>Clostridia</taxon>
        <taxon>Eubacteriales</taxon>
        <taxon>Clostridiaceae</taxon>
        <taxon>Caloramator</taxon>
    </lineage>
</organism>
<dbReference type="PANTHER" id="PTHR40446:SF2">
    <property type="entry name" value="N-ACETYLGLUCOSAMINE-1-PHOSPHODIESTER ALPHA-N-ACETYLGLUCOSAMINIDASE"/>
    <property type="match status" value="1"/>
</dbReference>
<dbReference type="AlphaFoldDB" id="A0A1T4WQY7"/>
<evidence type="ECO:0000313" key="4">
    <source>
        <dbReference type="Proteomes" id="UP000190105"/>
    </source>
</evidence>
<feature type="transmembrane region" description="Helical" evidence="1">
    <location>
        <begin position="7"/>
        <end position="27"/>
    </location>
</feature>
<dbReference type="RefSeq" id="WP_242948676.1">
    <property type="nucleotide sequence ID" value="NZ_FUYH01000003.1"/>
</dbReference>
<keyword evidence="1" id="KW-0812">Transmembrane</keyword>
<evidence type="ECO:0000313" key="3">
    <source>
        <dbReference type="EMBL" id="SKA79774.1"/>
    </source>
</evidence>
<evidence type="ECO:0000256" key="1">
    <source>
        <dbReference type="SAM" id="Phobius"/>
    </source>
</evidence>
<gene>
    <name evidence="3" type="ORF">SAMN05443428_103124</name>
</gene>
<evidence type="ECO:0000259" key="2">
    <source>
        <dbReference type="Pfam" id="PF09992"/>
    </source>
</evidence>